<dbReference type="EMBL" id="CAJVPK010000080">
    <property type="protein sequence ID" value="CAG8444359.1"/>
    <property type="molecule type" value="Genomic_DNA"/>
</dbReference>
<dbReference type="OrthoDB" id="28397at2759"/>
<comment type="subcellular location">
    <subcellularLocation>
        <location evidence="1">Nucleus</location>
    </subcellularLocation>
</comment>
<dbReference type="Gene3D" id="1.10.510.10">
    <property type="entry name" value="Transferase(Phosphotransferase) domain 1"/>
    <property type="match status" value="1"/>
</dbReference>
<keyword evidence="4" id="KW-0547">Nucleotide-binding</keyword>
<dbReference type="PANTHER" id="PTHR24056">
    <property type="entry name" value="CELL DIVISION PROTEIN KINASE"/>
    <property type="match status" value="1"/>
</dbReference>
<reference evidence="8" key="1">
    <citation type="submission" date="2021-06" db="EMBL/GenBank/DDBJ databases">
        <authorList>
            <person name="Kallberg Y."/>
            <person name="Tangrot J."/>
            <person name="Rosling A."/>
        </authorList>
    </citation>
    <scope>NUCLEOTIDE SEQUENCE</scope>
    <source>
        <strain evidence="8">AZ414A</strain>
    </source>
</reference>
<evidence type="ECO:0000256" key="3">
    <source>
        <dbReference type="ARBA" id="ARBA00022679"/>
    </source>
</evidence>
<feature type="domain" description="Protein kinase" evidence="7">
    <location>
        <begin position="1"/>
        <end position="120"/>
    </location>
</feature>
<evidence type="ECO:0000313" key="8">
    <source>
        <dbReference type="EMBL" id="CAG8444359.1"/>
    </source>
</evidence>
<dbReference type="InterPro" id="IPR011009">
    <property type="entry name" value="Kinase-like_dom_sf"/>
</dbReference>
<evidence type="ECO:0000313" key="9">
    <source>
        <dbReference type="Proteomes" id="UP000789706"/>
    </source>
</evidence>
<dbReference type="AlphaFoldDB" id="A0A9N8VAK3"/>
<dbReference type="PROSITE" id="PS50011">
    <property type="entry name" value="PROTEIN_KINASE_DOM"/>
    <property type="match status" value="1"/>
</dbReference>
<keyword evidence="3" id="KW-0808">Transferase</keyword>
<dbReference type="InterPro" id="IPR000719">
    <property type="entry name" value="Prot_kinase_dom"/>
</dbReference>
<evidence type="ECO:0000256" key="1">
    <source>
        <dbReference type="ARBA" id="ARBA00004123"/>
    </source>
</evidence>
<keyword evidence="9" id="KW-1185">Reference proteome</keyword>
<evidence type="ECO:0000256" key="4">
    <source>
        <dbReference type="ARBA" id="ARBA00022741"/>
    </source>
</evidence>
<evidence type="ECO:0000259" key="7">
    <source>
        <dbReference type="PROSITE" id="PS50011"/>
    </source>
</evidence>
<evidence type="ECO:0000256" key="2">
    <source>
        <dbReference type="ARBA" id="ARBA00022527"/>
    </source>
</evidence>
<dbReference type="GO" id="GO:0005634">
    <property type="term" value="C:nucleus"/>
    <property type="evidence" value="ECO:0007669"/>
    <property type="project" value="UniProtKB-SubCell"/>
</dbReference>
<dbReference type="Proteomes" id="UP000789706">
    <property type="component" value="Unassembled WGS sequence"/>
</dbReference>
<dbReference type="SUPFAM" id="SSF56112">
    <property type="entry name" value="Protein kinase-like (PK-like)"/>
    <property type="match status" value="1"/>
</dbReference>
<dbReference type="PANTHER" id="PTHR24056:SF233">
    <property type="entry name" value="CYCLIN-DEPENDENT KINASE 9"/>
    <property type="match status" value="1"/>
</dbReference>
<name>A0A9N8VAK3_9GLOM</name>
<comment type="caution">
    <text evidence="8">The sequence shown here is derived from an EMBL/GenBank/DDBJ whole genome shotgun (WGS) entry which is preliminary data.</text>
</comment>
<protein>
    <submittedName>
        <fullName evidence="8">3754_t:CDS:1</fullName>
    </submittedName>
</protein>
<accession>A0A9N8VAK3</accession>
<sequence>MIIFFTKSKAKQIYLSYCNPKFNVSQSPVKDNKGEIGDFGLSHHLRDKSLTGCVVTRWYRAPELLLKERRYDTAIDMWAIRCVFGEMLKGSPILRGRSDQDQLDLIFKLCGTPTEEDWPD</sequence>
<evidence type="ECO:0000256" key="6">
    <source>
        <dbReference type="ARBA" id="ARBA00022840"/>
    </source>
</evidence>
<dbReference type="GO" id="GO:0005524">
    <property type="term" value="F:ATP binding"/>
    <property type="evidence" value="ECO:0007669"/>
    <property type="project" value="UniProtKB-KW"/>
</dbReference>
<dbReference type="InterPro" id="IPR050108">
    <property type="entry name" value="CDK"/>
</dbReference>
<keyword evidence="6" id="KW-0067">ATP-binding</keyword>
<keyword evidence="5" id="KW-0418">Kinase</keyword>
<evidence type="ECO:0000256" key="5">
    <source>
        <dbReference type="ARBA" id="ARBA00022777"/>
    </source>
</evidence>
<organism evidence="8 9">
    <name type="scientific">Diversispora eburnea</name>
    <dbReference type="NCBI Taxonomy" id="1213867"/>
    <lineage>
        <taxon>Eukaryota</taxon>
        <taxon>Fungi</taxon>
        <taxon>Fungi incertae sedis</taxon>
        <taxon>Mucoromycota</taxon>
        <taxon>Glomeromycotina</taxon>
        <taxon>Glomeromycetes</taxon>
        <taxon>Diversisporales</taxon>
        <taxon>Diversisporaceae</taxon>
        <taxon>Diversispora</taxon>
    </lineage>
</organism>
<gene>
    <name evidence="8" type="ORF">DEBURN_LOCUS1686</name>
</gene>
<dbReference type="Pfam" id="PF00069">
    <property type="entry name" value="Pkinase"/>
    <property type="match status" value="1"/>
</dbReference>
<keyword evidence="2" id="KW-0723">Serine/threonine-protein kinase</keyword>
<proteinExistence type="predicted"/>
<dbReference type="GO" id="GO:0004693">
    <property type="term" value="F:cyclin-dependent protein serine/threonine kinase activity"/>
    <property type="evidence" value="ECO:0007669"/>
    <property type="project" value="TreeGrafter"/>
</dbReference>